<evidence type="ECO:0008006" key="4">
    <source>
        <dbReference type="Google" id="ProtNLM"/>
    </source>
</evidence>
<dbReference type="AlphaFoldDB" id="A0A1F5S977"/>
<dbReference type="EMBL" id="MFFT01000023">
    <property type="protein sequence ID" value="OGF23166.1"/>
    <property type="molecule type" value="Genomic_DNA"/>
</dbReference>
<evidence type="ECO:0000256" key="1">
    <source>
        <dbReference type="SAM" id="Phobius"/>
    </source>
</evidence>
<name>A0A1F5S977_9BACT</name>
<reference evidence="2 3" key="1">
    <citation type="journal article" date="2016" name="Nat. Commun.">
        <title>Thousands of microbial genomes shed light on interconnected biogeochemical processes in an aquifer system.</title>
        <authorList>
            <person name="Anantharaman K."/>
            <person name="Brown C.T."/>
            <person name="Hug L.A."/>
            <person name="Sharon I."/>
            <person name="Castelle C.J."/>
            <person name="Probst A.J."/>
            <person name="Thomas B.C."/>
            <person name="Singh A."/>
            <person name="Wilkins M.J."/>
            <person name="Karaoz U."/>
            <person name="Brodie E.L."/>
            <person name="Williams K.H."/>
            <person name="Hubbard S.S."/>
            <person name="Banfield J.F."/>
        </authorList>
    </citation>
    <scope>NUCLEOTIDE SEQUENCE [LARGE SCALE GENOMIC DNA]</scope>
</reference>
<gene>
    <name evidence="2" type="ORF">A3D45_00285</name>
</gene>
<sequence length="411" mass="45299">MNFLTKYKKIFIAGGFILAVFILGYLLYALFFKSGQPPAITPGSEIPISQGGLPVAQTGTGQIVEPEPGGVLVPESVETAPVSEVAQGGLTQTTELNQTQSLGAALSTNGNDLFYYDKQDGKFYRLTKDGKTALLSDTVFHEVEKITWSPDRNKAILEYPDQAKIIYNFKNNSQVSLPKHWQDFDFSPDGSKIVMKSLAESADNRWLAVINDQGPEARRVAALGENEATVYPAWSPNNQTIAMFTEGVGLDQQSVFFVGLNDENFKALTIEGRGFTPKWSPQGDRLLYSVYSSGNGLKPELWVALAQGESIGAGRAKLNIQTWADKCVFTSKTEVYCAVPEELPEGAGLFRELAQNTKDNLYKIDTQTGFKRLVAIPDGQFTMFDLIVSDNGYYLYFTDAQTGRINKIKLK</sequence>
<feature type="transmembrane region" description="Helical" evidence="1">
    <location>
        <begin position="12"/>
        <end position="32"/>
    </location>
</feature>
<dbReference type="Gene3D" id="2.120.10.30">
    <property type="entry name" value="TolB, C-terminal domain"/>
    <property type="match status" value="1"/>
</dbReference>
<dbReference type="PANTHER" id="PTHR36842">
    <property type="entry name" value="PROTEIN TOLB HOMOLOG"/>
    <property type="match status" value="1"/>
</dbReference>
<evidence type="ECO:0000313" key="2">
    <source>
        <dbReference type="EMBL" id="OGF23166.1"/>
    </source>
</evidence>
<keyword evidence="1" id="KW-0472">Membrane</keyword>
<keyword evidence="1" id="KW-0812">Transmembrane</keyword>
<dbReference type="SUPFAM" id="SSF69304">
    <property type="entry name" value="Tricorn protease N-terminal domain"/>
    <property type="match status" value="1"/>
</dbReference>
<proteinExistence type="predicted"/>
<evidence type="ECO:0000313" key="3">
    <source>
        <dbReference type="Proteomes" id="UP000176877"/>
    </source>
</evidence>
<accession>A0A1F5S977</accession>
<organism evidence="2 3">
    <name type="scientific">Candidatus Falkowbacteria bacterium RIFCSPHIGHO2_02_FULL_42_9</name>
    <dbReference type="NCBI Taxonomy" id="1797986"/>
    <lineage>
        <taxon>Bacteria</taxon>
        <taxon>Candidatus Falkowiibacteriota</taxon>
    </lineage>
</organism>
<dbReference type="PANTHER" id="PTHR36842:SF1">
    <property type="entry name" value="PROTEIN TOLB"/>
    <property type="match status" value="1"/>
</dbReference>
<dbReference type="InterPro" id="IPR011042">
    <property type="entry name" value="6-blade_b-propeller_TolB-like"/>
</dbReference>
<keyword evidence="1" id="KW-1133">Transmembrane helix</keyword>
<protein>
    <recommendedName>
        <fullName evidence="4">DUF5050 domain-containing protein</fullName>
    </recommendedName>
</protein>
<comment type="caution">
    <text evidence="2">The sequence shown here is derived from an EMBL/GenBank/DDBJ whole genome shotgun (WGS) entry which is preliminary data.</text>
</comment>
<dbReference type="Proteomes" id="UP000176877">
    <property type="component" value="Unassembled WGS sequence"/>
</dbReference>